<proteinExistence type="inferred from homology"/>
<dbReference type="Gene3D" id="3.30.70.1060">
    <property type="entry name" value="Dimeric alpha+beta barrel"/>
    <property type="match status" value="1"/>
</dbReference>
<feature type="domain" description="YCII-related" evidence="2">
    <location>
        <begin position="22"/>
        <end position="108"/>
    </location>
</feature>
<sequence>MTQYAILLFTPAPADPADLPPAELQAHLAHAEEAERLGGRIVAGYGLQPSTTATAVRGDTVTDGPFIEAKEVVAGFYILEARDLDHALEIARRNPATWRGGVEIRPLFA</sequence>
<name>A0ABN3FQL5_9ACTN</name>
<organism evidence="3 4">
    <name type="scientific">Dactylosporangium salmoneum</name>
    <dbReference type="NCBI Taxonomy" id="53361"/>
    <lineage>
        <taxon>Bacteria</taxon>
        <taxon>Bacillati</taxon>
        <taxon>Actinomycetota</taxon>
        <taxon>Actinomycetes</taxon>
        <taxon>Micromonosporales</taxon>
        <taxon>Micromonosporaceae</taxon>
        <taxon>Dactylosporangium</taxon>
    </lineage>
</organism>
<dbReference type="PANTHER" id="PTHR35174">
    <property type="entry name" value="BLL7171 PROTEIN-RELATED"/>
    <property type="match status" value="1"/>
</dbReference>
<evidence type="ECO:0000256" key="1">
    <source>
        <dbReference type="ARBA" id="ARBA00007689"/>
    </source>
</evidence>
<comment type="caution">
    <text evidence="3">The sequence shown here is derived from an EMBL/GenBank/DDBJ whole genome shotgun (WGS) entry which is preliminary data.</text>
</comment>
<protein>
    <recommendedName>
        <fullName evidence="2">YCII-related domain-containing protein</fullName>
    </recommendedName>
</protein>
<evidence type="ECO:0000259" key="2">
    <source>
        <dbReference type="Pfam" id="PF03795"/>
    </source>
</evidence>
<dbReference type="EMBL" id="BAAARV010000015">
    <property type="protein sequence ID" value="GAA2335329.1"/>
    <property type="molecule type" value="Genomic_DNA"/>
</dbReference>
<dbReference type="InterPro" id="IPR011008">
    <property type="entry name" value="Dimeric_a/b-barrel"/>
</dbReference>
<dbReference type="Pfam" id="PF03795">
    <property type="entry name" value="YCII"/>
    <property type="match status" value="1"/>
</dbReference>
<dbReference type="Proteomes" id="UP001501444">
    <property type="component" value="Unassembled WGS sequence"/>
</dbReference>
<dbReference type="SUPFAM" id="SSF54909">
    <property type="entry name" value="Dimeric alpha+beta barrel"/>
    <property type="match status" value="1"/>
</dbReference>
<reference evidence="3 4" key="1">
    <citation type="journal article" date="2019" name="Int. J. Syst. Evol. Microbiol.">
        <title>The Global Catalogue of Microorganisms (GCM) 10K type strain sequencing project: providing services to taxonomists for standard genome sequencing and annotation.</title>
        <authorList>
            <consortium name="The Broad Institute Genomics Platform"/>
            <consortium name="The Broad Institute Genome Sequencing Center for Infectious Disease"/>
            <person name="Wu L."/>
            <person name="Ma J."/>
        </authorList>
    </citation>
    <scope>NUCLEOTIDE SEQUENCE [LARGE SCALE GENOMIC DNA]</scope>
    <source>
        <strain evidence="3 4">JCM 3272</strain>
    </source>
</reference>
<gene>
    <name evidence="3" type="ORF">GCM10010170_015180</name>
</gene>
<dbReference type="PANTHER" id="PTHR35174:SF3">
    <property type="entry name" value="BLL7171 PROTEIN"/>
    <property type="match status" value="1"/>
</dbReference>
<accession>A0ABN3FQL5</accession>
<dbReference type="InterPro" id="IPR005545">
    <property type="entry name" value="YCII"/>
</dbReference>
<dbReference type="RefSeq" id="WP_344611529.1">
    <property type="nucleotide sequence ID" value="NZ_BAAARV010000015.1"/>
</dbReference>
<evidence type="ECO:0000313" key="3">
    <source>
        <dbReference type="EMBL" id="GAA2335329.1"/>
    </source>
</evidence>
<comment type="similarity">
    <text evidence="1">Belongs to the YciI family.</text>
</comment>
<keyword evidence="4" id="KW-1185">Reference proteome</keyword>
<evidence type="ECO:0000313" key="4">
    <source>
        <dbReference type="Proteomes" id="UP001501444"/>
    </source>
</evidence>